<dbReference type="Pfam" id="PF01312">
    <property type="entry name" value="Bac_export_2"/>
    <property type="match status" value="1"/>
</dbReference>
<dbReference type="GO" id="GO:0005886">
    <property type="term" value="C:plasma membrane"/>
    <property type="evidence" value="ECO:0007669"/>
    <property type="project" value="TreeGrafter"/>
</dbReference>
<evidence type="ECO:0000313" key="2">
    <source>
        <dbReference type="Proteomes" id="UP001209318"/>
    </source>
</evidence>
<dbReference type="SUPFAM" id="SSF160544">
    <property type="entry name" value="EscU C-terminal domain-like"/>
    <property type="match status" value="1"/>
</dbReference>
<dbReference type="RefSeq" id="WP_263071252.1">
    <property type="nucleotide sequence ID" value="NZ_JAOUSF010000001.1"/>
</dbReference>
<dbReference type="InterPro" id="IPR006135">
    <property type="entry name" value="T3SS_substrate_exporter"/>
</dbReference>
<dbReference type="GO" id="GO:0009306">
    <property type="term" value="P:protein secretion"/>
    <property type="evidence" value="ECO:0007669"/>
    <property type="project" value="InterPro"/>
</dbReference>
<accession>A0AAE3ISW1</accession>
<protein>
    <submittedName>
        <fullName evidence="1">EscU/YscU/HrcU family type III secretion system export apparatus switch protein</fullName>
    </submittedName>
</protein>
<organism evidence="1 2">
    <name type="scientific">Perspicuibacillus lycopersici</name>
    <dbReference type="NCBI Taxonomy" id="1325689"/>
    <lineage>
        <taxon>Bacteria</taxon>
        <taxon>Bacillati</taxon>
        <taxon>Bacillota</taxon>
        <taxon>Bacilli</taxon>
        <taxon>Bacillales</taxon>
        <taxon>Bacillaceae</taxon>
        <taxon>Perspicuibacillus</taxon>
    </lineage>
</organism>
<dbReference type="PANTHER" id="PTHR30531">
    <property type="entry name" value="FLAGELLAR BIOSYNTHETIC PROTEIN FLHB"/>
    <property type="match status" value="1"/>
</dbReference>
<sequence length="91" mass="10160">MNKENRKAAIALAYNEAINHAPVVKATGKGTIAENILQRAKENNIPIYEDAALAELLSKMNVKETIPEELFLAVAEVFAFIYKIDRQSKNE</sequence>
<comment type="caution">
    <text evidence="1">The sequence shown here is derived from an EMBL/GenBank/DDBJ whole genome shotgun (WGS) entry which is preliminary data.</text>
</comment>
<dbReference type="Proteomes" id="UP001209318">
    <property type="component" value="Unassembled WGS sequence"/>
</dbReference>
<dbReference type="PANTHER" id="PTHR30531:SF12">
    <property type="entry name" value="FLAGELLAR BIOSYNTHETIC PROTEIN FLHB"/>
    <property type="match status" value="1"/>
</dbReference>
<name>A0AAE3ISW1_9BACI</name>
<dbReference type="EMBL" id="JAOUSF010000001">
    <property type="protein sequence ID" value="MCU9612119.1"/>
    <property type="molecule type" value="Genomic_DNA"/>
</dbReference>
<gene>
    <name evidence="1" type="ORF">OEV98_00920</name>
</gene>
<reference evidence="1" key="1">
    <citation type="submission" date="2022-10" db="EMBL/GenBank/DDBJ databases">
        <title>Description of Fervidibacillus gen. nov. in the family Fervidibacillaceae fam. nov. with two species, Fervidibacillus albus sp. nov., and Fervidibacillus halotolerans sp. nov., isolated from tidal flat sediments.</title>
        <authorList>
            <person name="Kwon K.K."/>
            <person name="Yang S.-H."/>
        </authorList>
    </citation>
    <scope>NUCLEOTIDE SEQUENCE</scope>
    <source>
        <strain evidence="1">JCM 19140</strain>
    </source>
</reference>
<dbReference type="InterPro" id="IPR029025">
    <property type="entry name" value="T3SS_substrate_exporter_C"/>
</dbReference>
<dbReference type="AlphaFoldDB" id="A0AAE3ISW1"/>
<keyword evidence="2" id="KW-1185">Reference proteome</keyword>
<proteinExistence type="predicted"/>
<evidence type="ECO:0000313" key="1">
    <source>
        <dbReference type="EMBL" id="MCU9612119.1"/>
    </source>
</evidence>
<dbReference type="Gene3D" id="3.40.1690.10">
    <property type="entry name" value="secretion proteins EscU"/>
    <property type="match status" value="1"/>
</dbReference>